<reference evidence="3 4" key="1">
    <citation type="submission" date="2023-03" db="EMBL/GenBank/DDBJ databases">
        <title>WGS of Gossypium arboreum.</title>
        <authorList>
            <person name="Yu D."/>
        </authorList>
    </citation>
    <scope>NUCLEOTIDE SEQUENCE [LARGE SCALE GENOMIC DNA]</scope>
    <source>
        <tissue evidence="3">Leaf</tissue>
    </source>
</reference>
<dbReference type="Proteomes" id="UP001358586">
    <property type="component" value="Chromosome 13"/>
</dbReference>
<sequence>MMSMNSSNHHDHSTERYIMSSSRSKKTTIPSSKKRRGLGSSSEELFQILRIRPITTGRYIDWAALDQVQLADAIHALLSTDLWERFFAITKPTYLELTLELCSTFHLQVVMMNNDDPGTIHFRLGGLVRAMSVPEFGVALGLYTDDFMEEEDMNTLPRNIHISPSLCWKALAPLSSTYDPSRSKASALPPSLRYLHAILVYTLNGRRESTGFVNTHDAYYIWCMANVHEGSDLHRPYVTRLARHFGLLNTVAQSSALTLIGQMSLQGITTMLHMRMIECQRGTGPPQYRLSHAIDEEDLVDIPDDVPPQYEEPSTAPPRERPVHAATSLSHLSDRLAHFEQYCTTSSR</sequence>
<accession>A0ABR0MHY5</accession>
<dbReference type="EMBL" id="JARKNE010000013">
    <property type="protein sequence ID" value="KAK5772887.1"/>
    <property type="molecule type" value="Genomic_DNA"/>
</dbReference>
<feature type="domain" description="Arabidopsis retrotransposon Orf1 C-terminal" evidence="2">
    <location>
        <begin position="36"/>
        <end position="217"/>
    </location>
</feature>
<evidence type="ECO:0000259" key="2">
    <source>
        <dbReference type="Pfam" id="PF03078"/>
    </source>
</evidence>
<evidence type="ECO:0000313" key="3">
    <source>
        <dbReference type="EMBL" id="KAK5772887.1"/>
    </source>
</evidence>
<proteinExistence type="predicted"/>
<dbReference type="Pfam" id="PF03078">
    <property type="entry name" value="ATHILA"/>
    <property type="match status" value="1"/>
</dbReference>
<gene>
    <name evidence="3" type="ORF">PVK06_049189</name>
</gene>
<evidence type="ECO:0000313" key="4">
    <source>
        <dbReference type="Proteomes" id="UP001358586"/>
    </source>
</evidence>
<feature type="region of interest" description="Disordered" evidence="1">
    <location>
        <begin position="1"/>
        <end position="38"/>
    </location>
</feature>
<organism evidence="3 4">
    <name type="scientific">Gossypium arboreum</name>
    <name type="common">Tree cotton</name>
    <name type="synonym">Gossypium nanking</name>
    <dbReference type="NCBI Taxonomy" id="29729"/>
    <lineage>
        <taxon>Eukaryota</taxon>
        <taxon>Viridiplantae</taxon>
        <taxon>Streptophyta</taxon>
        <taxon>Embryophyta</taxon>
        <taxon>Tracheophyta</taxon>
        <taxon>Spermatophyta</taxon>
        <taxon>Magnoliopsida</taxon>
        <taxon>eudicotyledons</taxon>
        <taxon>Gunneridae</taxon>
        <taxon>Pentapetalae</taxon>
        <taxon>rosids</taxon>
        <taxon>malvids</taxon>
        <taxon>Malvales</taxon>
        <taxon>Malvaceae</taxon>
        <taxon>Malvoideae</taxon>
        <taxon>Gossypium</taxon>
    </lineage>
</organism>
<feature type="compositionally biased region" description="Polar residues" evidence="1">
    <location>
        <begin position="19"/>
        <end position="30"/>
    </location>
</feature>
<protein>
    <recommendedName>
        <fullName evidence="2">Arabidopsis retrotransposon Orf1 C-terminal domain-containing protein</fullName>
    </recommendedName>
</protein>
<evidence type="ECO:0000256" key="1">
    <source>
        <dbReference type="SAM" id="MobiDB-lite"/>
    </source>
</evidence>
<feature type="region of interest" description="Disordered" evidence="1">
    <location>
        <begin position="305"/>
        <end position="325"/>
    </location>
</feature>
<name>A0ABR0MHY5_GOSAR</name>
<keyword evidence="4" id="KW-1185">Reference proteome</keyword>
<comment type="caution">
    <text evidence="3">The sequence shown here is derived from an EMBL/GenBank/DDBJ whole genome shotgun (WGS) entry which is preliminary data.</text>
</comment>
<dbReference type="InterPro" id="IPR004312">
    <property type="entry name" value="ATHILA_Orf1_C"/>
</dbReference>